<dbReference type="AlphaFoldDB" id="A0A409YCN0"/>
<dbReference type="EMBL" id="NHTK01001293">
    <property type="protein sequence ID" value="PPR00762.1"/>
    <property type="molecule type" value="Genomic_DNA"/>
</dbReference>
<protein>
    <recommendedName>
        <fullName evidence="1">Ricin B lectin domain-containing protein</fullName>
    </recommendedName>
</protein>
<dbReference type="InParanoid" id="A0A409YCN0"/>
<organism evidence="2 3">
    <name type="scientific">Panaeolus cyanescens</name>
    <dbReference type="NCBI Taxonomy" id="181874"/>
    <lineage>
        <taxon>Eukaryota</taxon>
        <taxon>Fungi</taxon>
        <taxon>Dikarya</taxon>
        <taxon>Basidiomycota</taxon>
        <taxon>Agaricomycotina</taxon>
        <taxon>Agaricomycetes</taxon>
        <taxon>Agaricomycetidae</taxon>
        <taxon>Agaricales</taxon>
        <taxon>Agaricineae</taxon>
        <taxon>Galeropsidaceae</taxon>
        <taxon>Panaeolus</taxon>
    </lineage>
</organism>
<dbReference type="Pfam" id="PF14200">
    <property type="entry name" value="RicinB_lectin_2"/>
    <property type="match status" value="1"/>
</dbReference>
<evidence type="ECO:0000313" key="2">
    <source>
        <dbReference type="EMBL" id="PPR00762.1"/>
    </source>
</evidence>
<accession>A0A409YCN0</accession>
<name>A0A409YCN0_9AGAR</name>
<sequence length="152" mass="17089">MPNIQSNQAYYIRNVKGGTVIDQSGHDGSIIGYPQNGGANQQWIPIRVDDGWHIKNAQSGKYLALDSERPKNDDRLLAKDEPFVWHIWDEEAVSGSVRVCVPNCKKDVDLSDHGNPAPGTPISVWGRWEGQNQMWYFDQGKNKPLVLGVARY</sequence>
<feature type="domain" description="Ricin B lectin" evidence="1">
    <location>
        <begin position="7"/>
        <end position="72"/>
    </location>
</feature>
<dbReference type="SUPFAM" id="SSF50370">
    <property type="entry name" value="Ricin B-like lectins"/>
    <property type="match status" value="1"/>
</dbReference>
<evidence type="ECO:0000259" key="1">
    <source>
        <dbReference type="Pfam" id="PF14200"/>
    </source>
</evidence>
<comment type="caution">
    <text evidence="2">The sequence shown here is derived from an EMBL/GenBank/DDBJ whole genome shotgun (WGS) entry which is preliminary data.</text>
</comment>
<reference evidence="2 3" key="1">
    <citation type="journal article" date="2018" name="Evol. Lett.">
        <title>Horizontal gene cluster transfer increased hallucinogenic mushroom diversity.</title>
        <authorList>
            <person name="Reynolds H.T."/>
            <person name="Vijayakumar V."/>
            <person name="Gluck-Thaler E."/>
            <person name="Korotkin H.B."/>
            <person name="Matheny P.B."/>
            <person name="Slot J.C."/>
        </authorList>
    </citation>
    <scope>NUCLEOTIDE SEQUENCE [LARGE SCALE GENOMIC DNA]</scope>
    <source>
        <strain evidence="2 3">2629</strain>
    </source>
</reference>
<dbReference type="OrthoDB" id="2131701at2759"/>
<gene>
    <name evidence="2" type="ORF">CVT24_000787</name>
</gene>
<dbReference type="Gene3D" id="2.80.10.50">
    <property type="match status" value="1"/>
</dbReference>
<evidence type="ECO:0000313" key="3">
    <source>
        <dbReference type="Proteomes" id="UP000284842"/>
    </source>
</evidence>
<proteinExistence type="predicted"/>
<dbReference type="Proteomes" id="UP000284842">
    <property type="component" value="Unassembled WGS sequence"/>
</dbReference>
<dbReference type="STRING" id="181874.A0A409YCN0"/>
<dbReference type="InterPro" id="IPR000772">
    <property type="entry name" value="Ricin_B_lectin"/>
</dbReference>
<keyword evidence="3" id="KW-1185">Reference proteome</keyword>
<dbReference type="InterPro" id="IPR035992">
    <property type="entry name" value="Ricin_B-like_lectins"/>
</dbReference>
<dbReference type="CDD" id="cd23422">
    <property type="entry name" value="beta-trefoil_Ricin_MPL_CNL"/>
    <property type="match status" value="1"/>
</dbReference>